<dbReference type="PANTHER" id="PTHR15934:SF6">
    <property type="entry name" value="A-KINASE ANCHOR PROTEIN 7 ISOFORM GAMMA"/>
    <property type="match status" value="1"/>
</dbReference>
<dbReference type="InterPro" id="IPR052641">
    <property type="entry name" value="AKAP7_isoform_gamma"/>
</dbReference>
<feature type="region of interest" description="Disordered" evidence="6">
    <location>
        <begin position="439"/>
        <end position="498"/>
    </location>
</feature>
<dbReference type="FunFam" id="3.90.1140.10:FF:000004">
    <property type="entry name" value="A-kinase anchoring protein 7 isoform X1"/>
    <property type="match status" value="1"/>
</dbReference>
<feature type="compositionally biased region" description="Basic and acidic residues" evidence="6">
    <location>
        <begin position="114"/>
        <end position="125"/>
    </location>
</feature>
<dbReference type="AlphaFoldDB" id="A0A9Q1DM53"/>
<evidence type="ECO:0000256" key="1">
    <source>
        <dbReference type="ARBA" id="ARBA00004123"/>
    </source>
</evidence>
<feature type="region of interest" description="Disordered" evidence="6">
    <location>
        <begin position="112"/>
        <end position="148"/>
    </location>
</feature>
<evidence type="ECO:0000259" key="7">
    <source>
        <dbReference type="Pfam" id="PF10469"/>
    </source>
</evidence>
<dbReference type="EMBL" id="JAFJMO010000006">
    <property type="protein sequence ID" value="KAJ8275098.1"/>
    <property type="molecule type" value="Genomic_DNA"/>
</dbReference>
<gene>
    <name evidence="9" type="ORF">COCON_G00097230</name>
</gene>
<evidence type="ECO:0000313" key="10">
    <source>
        <dbReference type="Proteomes" id="UP001152803"/>
    </source>
</evidence>
<evidence type="ECO:0000256" key="3">
    <source>
        <dbReference type="ARBA" id="ARBA00022490"/>
    </source>
</evidence>
<keyword evidence="10" id="KW-1185">Reference proteome</keyword>
<feature type="compositionally biased region" description="Polar residues" evidence="6">
    <location>
        <begin position="463"/>
        <end position="479"/>
    </location>
</feature>
<dbReference type="InterPro" id="IPR019510">
    <property type="entry name" value="AKAP7-like_phosphoesterase"/>
</dbReference>
<evidence type="ECO:0000256" key="2">
    <source>
        <dbReference type="ARBA" id="ARBA00004496"/>
    </source>
</evidence>
<dbReference type="Pfam" id="PF10470">
    <property type="entry name" value="AKAP7_RIRII_bdg"/>
    <property type="match status" value="1"/>
</dbReference>
<dbReference type="Gene3D" id="3.90.1140.10">
    <property type="entry name" value="Cyclic phosphodiesterase"/>
    <property type="match status" value="1"/>
</dbReference>
<protein>
    <recommendedName>
        <fullName evidence="11">A-kinase anchoring protein 7</fullName>
    </recommendedName>
</protein>
<evidence type="ECO:0000256" key="5">
    <source>
        <dbReference type="ARBA" id="ARBA00038702"/>
    </source>
</evidence>
<feature type="domain" description="A-kinase anchor protein 7-like phosphoesterase" evidence="7">
    <location>
        <begin position="205"/>
        <end position="403"/>
    </location>
</feature>
<evidence type="ECO:0000256" key="4">
    <source>
        <dbReference type="ARBA" id="ARBA00023242"/>
    </source>
</evidence>
<feature type="compositionally biased region" description="Basic residues" evidence="6">
    <location>
        <begin position="126"/>
        <end position="143"/>
    </location>
</feature>
<keyword evidence="4" id="KW-0539">Nucleus</keyword>
<dbReference type="Proteomes" id="UP001152803">
    <property type="component" value="Unassembled WGS sequence"/>
</dbReference>
<sequence length="510" mass="56754">MIPLRILLLLQTRKITAKLARQNLQRVFDTLPGGQVNLTEKVVCQSYGLSKLPQGQVHFTGTQTVSCSETDIHVVEVEASMERDCDHLPAHAPNALVDITTEEDCLQSRPCCKARIDPEPSDSKKRERRKPKKARVRGRKPKAKSSECADSLLQELPFANAETWKDLGFMTSEKPSEKKRKRGDSGRGESEEDGDKKKKKKQPRPNYFVSIPITNPKIRDGIQAVQDLVLQKDEQYSRALIPVGSLHITLLVTYLSNEEEVEAARRAVAEMEQTFRDLLQGRELVLPFFGIGNFRNEVAFVQLAEGAHVSTLTEVAEAVRKVFEERGVSSGDGKAFKPHLTFMKLSRAPKLRSKGIRKIDPEAYESFLQHSFGEETVSRLDLCSMLKKKTPDGYYHCETSVTFGDKKVVPGPDDEELLRLSKRLVEDAVLRAVQQYMEETKQSAGGPGEPGDQSKPQGPDLNASASKIIQELTAATGQATPDADHQGGDICTPPGREASYSWMRVQEASN</sequence>
<dbReference type="PANTHER" id="PTHR15934">
    <property type="entry name" value="RNA 2',3'-CYCLIC PHOSPHODIESTERASE"/>
    <property type="match status" value="1"/>
</dbReference>
<reference evidence="9" key="1">
    <citation type="journal article" date="2023" name="Science">
        <title>Genome structures resolve the early diversification of teleost fishes.</title>
        <authorList>
            <person name="Parey E."/>
            <person name="Louis A."/>
            <person name="Montfort J."/>
            <person name="Bouchez O."/>
            <person name="Roques C."/>
            <person name="Iampietro C."/>
            <person name="Lluch J."/>
            <person name="Castinel A."/>
            <person name="Donnadieu C."/>
            <person name="Desvignes T."/>
            <person name="Floi Bucao C."/>
            <person name="Jouanno E."/>
            <person name="Wen M."/>
            <person name="Mejri S."/>
            <person name="Dirks R."/>
            <person name="Jansen H."/>
            <person name="Henkel C."/>
            <person name="Chen W.J."/>
            <person name="Zahm M."/>
            <person name="Cabau C."/>
            <person name="Klopp C."/>
            <person name="Thompson A.W."/>
            <person name="Robinson-Rechavi M."/>
            <person name="Braasch I."/>
            <person name="Lecointre G."/>
            <person name="Bobe J."/>
            <person name="Postlethwait J.H."/>
            <person name="Berthelot C."/>
            <person name="Roest Crollius H."/>
            <person name="Guiguen Y."/>
        </authorList>
    </citation>
    <scope>NUCLEOTIDE SEQUENCE</scope>
    <source>
        <strain evidence="9">Concon-B</strain>
    </source>
</reference>
<organism evidence="9 10">
    <name type="scientific">Conger conger</name>
    <name type="common">Conger eel</name>
    <name type="synonym">Muraena conger</name>
    <dbReference type="NCBI Taxonomy" id="82655"/>
    <lineage>
        <taxon>Eukaryota</taxon>
        <taxon>Metazoa</taxon>
        <taxon>Chordata</taxon>
        <taxon>Craniata</taxon>
        <taxon>Vertebrata</taxon>
        <taxon>Euteleostomi</taxon>
        <taxon>Actinopterygii</taxon>
        <taxon>Neopterygii</taxon>
        <taxon>Teleostei</taxon>
        <taxon>Anguilliformes</taxon>
        <taxon>Congridae</taxon>
        <taxon>Conger</taxon>
    </lineage>
</organism>
<dbReference type="GO" id="GO:0005634">
    <property type="term" value="C:nucleus"/>
    <property type="evidence" value="ECO:0007669"/>
    <property type="project" value="UniProtKB-SubCell"/>
</dbReference>
<dbReference type="Pfam" id="PF10469">
    <property type="entry name" value="AKAP7_NLS"/>
    <property type="match status" value="1"/>
</dbReference>
<dbReference type="GO" id="GO:0010738">
    <property type="term" value="P:regulation of protein kinase A signaling"/>
    <property type="evidence" value="ECO:0007669"/>
    <property type="project" value="TreeGrafter"/>
</dbReference>
<proteinExistence type="predicted"/>
<dbReference type="InterPro" id="IPR019511">
    <property type="entry name" value="AKAP7_RI-RII-bd_dom"/>
</dbReference>
<evidence type="ECO:0008006" key="11">
    <source>
        <dbReference type="Google" id="ProtNLM"/>
    </source>
</evidence>
<feature type="domain" description="A-kinase anchor protein 7 RI-RII subunit-binding" evidence="8">
    <location>
        <begin position="412"/>
        <end position="463"/>
    </location>
</feature>
<evidence type="ECO:0000259" key="8">
    <source>
        <dbReference type="Pfam" id="PF10470"/>
    </source>
</evidence>
<accession>A0A9Q1DM53</accession>
<comment type="caution">
    <text evidence="9">The sequence shown here is derived from an EMBL/GenBank/DDBJ whole genome shotgun (WGS) entry which is preliminary data.</text>
</comment>
<dbReference type="GO" id="GO:0005829">
    <property type="term" value="C:cytosol"/>
    <property type="evidence" value="ECO:0007669"/>
    <property type="project" value="TreeGrafter"/>
</dbReference>
<feature type="region of interest" description="Disordered" evidence="6">
    <location>
        <begin position="167"/>
        <end position="210"/>
    </location>
</feature>
<comment type="subcellular location">
    <subcellularLocation>
        <location evidence="2">Cytoplasm</location>
    </subcellularLocation>
    <subcellularLocation>
        <location evidence="1">Nucleus</location>
    </subcellularLocation>
</comment>
<dbReference type="SUPFAM" id="SSF55144">
    <property type="entry name" value="LigT-like"/>
    <property type="match status" value="1"/>
</dbReference>
<keyword evidence="3" id="KW-0963">Cytoplasm</keyword>
<evidence type="ECO:0000256" key="6">
    <source>
        <dbReference type="SAM" id="MobiDB-lite"/>
    </source>
</evidence>
<dbReference type="GO" id="GO:0034237">
    <property type="term" value="F:protein kinase A regulatory subunit binding"/>
    <property type="evidence" value="ECO:0007669"/>
    <property type="project" value="TreeGrafter"/>
</dbReference>
<dbReference type="InterPro" id="IPR009097">
    <property type="entry name" value="Cyclic_Pdiesterase"/>
</dbReference>
<dbReference type="OrthoDB" id="277832at2759"/>
<name>A0A9Q1DM53_CONCO</name>
<comment type="subunit">
    <text evidence="5">Binds cAMP-dependent protein kinase (PKA). Interacts with PRKCA; only the cytoplasmic form is capable of interacting with PRKCA.</text>
</comment>
<evidence type="ECO:0000313" key="9">
    <source>
        <dbReference type="EMBL" id="KAJ8275098.1"/>
    </source>
</evidence>